<dbReference type="InterPro" id="IPR035906">
    <property type="entry name" value="MetI-like_sf"/>
</dbReference>
<dbReference type="Proteomes" id="UP000628775">
    <property type="component" value="Unassembled WGS sequence"/>
</dbReference>
<evidence type="ECO:0000256" key="7">
    <source>
        <dbReference type="RuleBase" id="RU363032"/>
    </source>
</evidence>
<evidence type="ECO:0000256" key="2">
    <source>
        <dbReference type="ARBA" id="ARBA00022448"/>
    </source>
</evidence>
<dbReference type="Gene3D" id="1.10.3720.10">
    <property type="entry name" value="MetI-like"/>
    <property type="match status" value="1"/>
</dbReference>
<dbReference type="PANTHER" id="PTHR43744">
    <property type="entry name" value="ABC TRANSPORTER PERMEASE PROTEIN MG189-RELATED-RELATED"/>
    <property type="match status" value="1"/>
</dbReference>
<dbReference type="InterPro" id="IPR000515">
    <property type="entry name" value="MetI-like"/>
</dbReference>
<evidence type="ECO:0000256" key="3">
    <source>
        <dbReference type="ARBA" id="ARBA00022475"/>
    </source>
</evidence>
<reference evidence="9" key="1">
    <citation type="journal article" date="2014" name="Int. J. Syst. Evol. Microbiol.">
        <title>Complete genome sequence of Corynebacterium casei LMG S-19264T (=DSM 44701T), isolated from a smear-ripened cheese.</title>
        <authorList>
            <consortium name="US DOE Joint Genome Institute (JGI-PGF)"/>
            <person name="Walter F."/>
            <person name="Albersmeier A."/>
            <person name="Kalinowski J."/>
            <person name="Ruckert C."/>
        </authorList>
    </citation>
    <scope>NUCLEOTIDE SEQUENCE</scope>
    <source>
        <strain evidence="9">CGMCC 1.15371</strain>
    </source>
</reference>
<protein>
    <submittedName>
        <fullName evidence="9">Sugar ABC transporter permease</fullName>
    </submittedName>
</protein>
<dbReference type="EMBL" id="BMIR01000001">
    <property type="protein sequence ID" value="GGE27822.1"/>
    <property type="molecule type" value="Genomic_DNA"/>
</dbReference>
<sequence>MENKKVMGKLVSYLLNIVLVFIVVLPLLFSITSSFRPHEDIFKYISPITWKTFIPTDITFSAYKDIFTESGFGRIFFNTFFVGIVTVALGLLVNSMAAFAFSVFSFRGKKIVFFIVLLTFMVPFEVIAVPLYKVVSSLGFIDSYSALIIPVVANGLVIFLYKQFFDDLPLSIFESARMDGASWWRIYYGIVLPLSKPVTITAGLLIFVGQWESFLWPLLATHSDQYRVIQVAMSTFSQEHATIWNQLFAASNLTIVVPAILLLFLQKYFVNGIANTGVKE</sequence>
<feature type="transmembrane region" description="Helical" evidence="7">
    <location>
        <begin position="144"/>
        <end position="165"/>
    </location>
</feature>
<comment type="subcellular location">
    <subcellularLocation>
        <location evidence="1 7">Cell membrane</location>
        <topology evidence="1 7">Multi-pass membrane protein</topology>
    </subcellularLocation>
</comment>
<dbReference type="SUPFAM" id="SSF161098">
    <property type="entry name" value="MetI-like"/>
    <property type="match status" value="1"/>
</dbReference>
<dbReference type="CDD" id="cd06261">
    <property type="entry name" value="TM_PBP2"/>
    <property type="match status" value="1"/>
</dbReference>
<organism evidence="9 10">
    <name type="scientific">Pullulanibacillus camelliae</name>
    <dbReference type="NCBI Taxonomy" id="1707096"/>
    <lineage>
        <taxon>Bacteria</taxon>
        <taxon>Bacillati</taxon>
        <taxon>Bacillota</taxon>
        <taxon>Bacilli</taxon>
        <taxon>Bacillales</taxon>
        <taxon>Sporolactobacillaceae</taxon>
        <taxon>Pullulanibacillus</taxon>
    </lineage>
</organism>
<evidence type="ECO:0000256" key="1">
    <source>
        <dbReference type="ARBA" id="ARBA00004651"/>
    </source>
</evidence>
<evidence type="ECO:0000256" key="4">
    <source>
        <dbReference type="ARBA" id="ARBA00022692"/>
    </source>
</evidence>
<comment type="similarity">
    <text evidence="7">Belongs to the binding-protein-dependent transport system permease family.</text>
</comment>
<evidence type="ECO:0000313" key="10">
    <source>
        <dbReference type="Proteomes" id="UP000628775"/>
    </source>
</evidence>
<dbReference type="GO" id="GO:0055085">
    <property type="term" value="P:transmembrane transport"/>
    <property type="evidence" value="ECO:0007669"/>
    <property type="project" value="InterPro"/>
</dbReference>
<dbReference type="Pfam" id="PF00528">
    <property type="entry name" value="BPD_transp_1"/>
    <property type="match status" value="1"/>
</dbReference>
<feature type="transmembrane region" description="Helical" evidence="7">
    <location>
        <begin position="80"/>
        <end position="104"/>
    </location>
</feature>
<keyword evidence="4 7" id="KW-0812">Transmembrane</keyword>
<dbReference type="GO" id="GO:0005886">
    <property type="term" value="C:plasma membrane"/>
    <property type="evidence" value="ECO:0007669"/>
    <property type="project" value="UniProtKB-SubCell"/>
</dbReference>
<dbReference type="RefSeq" id="WP_229672183.1">
    <property type="nucleotide sequence ID" value="NZ_BMIR01000001.1"/>
</dbReference>
<dbReference type="PROSITE" id="PS50928">
    <property type="entry name" value="ABC_TM1"/>
    <property type="match status" value="1"/>
</dbReference>
<feature type="transmembrane region" description="Helical" evidence="7">
    <location>
        <begin position="243"/>
        <end position="265"/>
    </location>
</feature>
<keyword evidence="3" id="KW-1003">Cell membrane</keyword>
<accession>A0A8J2VK53</accession>
<feature type="transmembrane region" description="Helical" evidence="7">
    <location>
        <begin position="111"/>
        <end position="132"/>
    </location>
</feature>
<feature type="transmembrane region" description="Helical" evidence="7">
    <location>
        <begin position="186"/>
        <end position="208"/>
    </location>
</feature>
<evidence type="ECO:0000256" key="6">
    <source>
        <dbReference type="ARBA" id="ARBA00023136"/>
    </source>
</evidence>
<gene>
    <name evidence="9" type="ORF">GCM10011391_02890</name>
</gene>
<feature type="domain" description="ABC transmembrane type-1" evidence="8">
    <location>
        <begin position="76"/>
        <end position="265"/>
    </location>
</feature>
<dbReference type="PANTHER" id="PTHR43744:SF12">
    <property type="entry name" value="ABC TRANSPORTER PERMEASE PROTEIN MG189-RELATED"/>
    <property type="match status" value="1"/>
</dbReference>
<name>A0A8J2VK53_9BACL</name>
<dbReference type="AlphaFoldDB" id="A0A8J2VK53"/>
<evidence type="ECO:0000313" key="9">
    <source>
        <dbReference type="EMBL" id="GGE27822.1"/>
    </source>
</evidence>
<keyword evidence="2 7" id="KW-0813">Transport</keyword>
<keyword evidence="6 7" id="KW-0472">Membrane</keyword>
<reference evidence="9" key="2">
    <citation type="submission" date="2020-09" db="EMBL/GenBank/DDBJ databases">
        <authorList>
            <person name="Sun Q."/>
            <person name="Zhou Y."/>
        </authorList>
    </citation>
    <scope>NUCLEOTIDE SEQUENCE</scope>
    <source>
        <strain evidence="9">CGMCC 1.15371</strain>
    </source>
</reference>
<evidence type="ECO:0000256" key="5">
    <source>
        <dbReference type="ARBA" id="ARBA00022989"/>
    </source>
</evidence>
<feature type="transmembrane region" description="Helical" evidence="7">
    <location>
        <begin position="12"/>
        <end position="31"/>
    </location>
</feature>
<evidence type="ECO:0000259" key="8">
    <source>
        <dbReference type="PROSITE" id="PS50928"/>
    </source>
</evidence>
<keyword evidence="5 7" id="KW-1133">Transmembrane helix</keyword>
<keyword evidence="10" id="KW-1185">Reference proteome</keyword>
<comment type="caution">
    <text evidence="9">The sequence shown here is derived from an EMBL/GenBank/DDBJ whole genome shotgun (WGS) entry which is preliminary data.</text>
</comment>
<proteinExistence type="inferred from homology"/>